<accession>A0A853BS32</accession>
<dbReference type="RefSeq" id="WP_179768722.1">
    <property type="nucleotide sequence ID" value="NZ_JACCFO010000001.1"/>
</dbReference>
<proteinExistence type="predicted"/>
<keyword evidence="2" id="KW-1185">Reference proteome</keyword>
<evidence type="ECO:0000313" key="1">
    <source>
        <dbReference type="EMBL" id="NYI97357.1"/>
    </source>
</evidence>
<organism evidence="1 2">
    <name type="scientific">Streptomonospora nanhaiensis</name>
    <dbReference type="NCBI Taxonomy" id="1323731"/>
    <lineage>
        <taxon>Bacteria</taxon>
        <taxon>Bacillati</taxon>
        <taxon>Actinomycetota</taxon>
        <taxon>Actinomycetes</taxon>
        <taxon>Streptosporangiales</taxon>
        <taxon>Nocardiopsidaceae</taxon>
        <taxon>Streptomonospora</taxon>
    </lineage>
</organism>
<sequence length="98" mass="11206">MRLPPDYVIAALPADVAIRIIDLNAINPAYYVWPSMDNGKWGGTYFATLDPKKMPKGKDWCPTLASTNHAQMARMLEYPPDRVEVSQWRETTKVTRRP</sequence>
<name>A0A853BS32_9ACTN</name>
<evidence type="ECO:0000313" key="2">
    <source>
        <dbReference type="Proteomes" id="UP000575985"/>
    </source>
</evidence>
<reference evidence="1 2" key="1">
    <citation type="submission" date="2020-07" db="EMBL/GenBank/DDBJ databases">
        <title>Sequencing the genomes of 1000 actinobacteria strains.</title>
        <authorList>
            <person name="Klenk H.-P."/>
        </authorList>
    </citation>
    <scope>NUCLEOTIDE SEQUENCE [LARGE SCALE GENOMIC DNA]</scope>
    <source>
        <strain evidence="1 2">DSM 45927</strain>
    </source>
</reference>
<dbReference type="Proteomes" id="UP000575985">
    <property type="component" value="Unassembled WGS sequence"/>
</dbReference>
<dbReference type="EMBL" id="JACCFO010000001">
    <property type="protein sequence ID" value="NYI97357.1"/>
    <property type="molecule type" value="Genomic_DNA"/>
</dbReference>
<protein>
    <submittedName>
        <fullName evidence="1">Uncharacterized protein</fullName>
    </submittedName>
</protein>
<dbReference type="AlphaFoldDB" id="A0A853BS32"/>
<comment type="caution">
    <text evidence="1">The sequence shown here is derived from an EMBL/GenBank/DDBJ whole genome shotgun (WGS) entry which is preliminary data.</text>
</comment>
<gene>
    <name evidence="1" type="ORF">HNR12_003634</name>
</gene>